<dbReference type="RefSeq" id="WP_117318846.1">
    <property type="nucleotide sequence ID" value="NZ_CP031769.1"/>
</dbReference>
<dbReference type="AlphaFoldDB" id="A0A346NST3"/>
<dbReference type="OrthoDB" id="6388627at2"/>
<reference evidence="1 2" key="1">
    <citation type="submission" date="2018-08" db="EMBL/GenBank/DDBJ databases">
        <title>Salinimonas sediminis sp. nov., a piezophilic bacterium isolated from a deep-sea sediment sample from the New Britain Trench.</title>
        <authorList>
            <person name="Cao J."/>
        </authorList>
    </citation>
    <scope>NUCLEOTIDE SEQUENCE [LARGE SCALE GENOMIC DNA]</scope>
    <source>
        <strain evidence="1 2">N102</strain>
    </source>
</reference>
<dbReference type="KEGG" id="salm:D0Y50_18060"/>
<sequence length="141" mass="16758">MRFSITTENNKDVWTYIFNKLQNDSHYLFFDDLKKEDEAKALFRSINFNDESAAKELDTWCKNYLQDRQLNSLRAALRKKRSRRNKDVLSIELDGDVYSDLKDLAVAEDMTLKDYLAMLIQDRYHEVKPPVANRAKQRKKC</sequence>
<gene>
    <name evidence="1" type="ORF">D0Y50_18060</name>
</gene>
<name>A0A346NST3_9ALTE</name>
<evidence type="ECO:0000313" key="2">
    <source>
        <dbReference type="Proteomes" id="UP000262073"/>
    </source>
</evidence>
<organism evidence="1 2">
    <name type="scientific">Salinimonas sediminis</name>
    <dbReference type="NCBI Taxonomy" id="2303538"/>
    <lineage>
        <taxon>Bacteria</taxon>
        <taxon>Pseudomonadati</taxon>
        <taxon>Pseudomonadota</taxon>
        <taxon>Gammaproteobacteria</taxon>
        <taxon>Alteromonadales</taxon>
        <taxon>Alteromonadaceae</taxon>
        <taxon>Alteromonas/Salinimonas group</taxon>
        <taxon>Salinimonas</taxon>
    </lineage>
</organism>
<keyword evidence="2" id="KW-1185">Reference proteome</keyword>
<proteinExistence type="predicted"/>
<protein>
    <submittedName>
        <fullName evidence="1">Uncharacterized protein</fullName>
    </submittedName>
</protein>
<dbReference type="EMBL" id="CP031769">
    <property type="protein sequence ID" value="AXR08590.1"/>
    <property type="molecule type" value="Genomic_DNA"/>
</dbReference>
<evidence type="ECO:0000313" key="1">
    <source>
        <dbReference type="EMBL" id="AXR08590.1"/>
    </source>
</evidence>
<dbReference type="Proteomes" id="UP000262073">
    <property type="component" value="Chromosome"/>
</dbReference>
<accession>A0A346NST3</accession>